<sequence length="89" mass="9843">MYTEHPTTVGEYFVGGRKMRVARIDEKICDKSPFCPAAASCRFKAFRVILGTSFRVNISIDEEKCTGCGVCVRYCGPGAIKLIEKEKAS</sequence>
<evidence type="ECO:0000256" key="2">
    <source>
        <dbReference type="ARBA" id="ARBA00023004"/>
    </source>
</evidence>
<dbReference type="AlphaFoldDB" id="A0A0F5PQ21"/>
<dbReference type="InterPro" id="IPR017896">
    <property type="entry name" value="4Fe4S_Fe-S-bd"/>
</dbReference>
<dbReference type="PROSITE" id="PS00198">
    <property type="entry name" value="4FE4S_FER_1"/>
    <property type="match status" value="1"/>
</dbReference>
<keyword evidence="1" id="KW-0479">Metal-binding</keyword>
<reference evidence="5 6" key="2">
    <citation type="journal article" date="2015" name="BMC Genomics">
        <title>Analysis of three genomes within the thermophilic bacterial species Caldanaerobacter subterraneus with a focus on carbon monoxide dehydrogenase evolution and hydrolase diversity.</title>
        <authorList>
            <person name="Sant'Anna F.H."/>
            <person name="Lebedinsky A.V."/>
            <person name="Sokolova T.G."/>
            <person name="Robb F.T."/>
            <person name="Gonzalez J.M."/>
        </authorList>
    </citation>
    <scope>NUCLEOTIDE SEQUENCE [LARGE SCALE GENOMIC DNA]</scope>
    <source>
        <strain evidence="5 6">DSM 12653</strain>
    </source>
</reference>
<evidence type="ECO:0000259" key="4">
    <source>
        <dbReference type="PROSITE" id="PS51379"/>
    </source>
</evidence>
<feature type="domain" description="4Fe-4S ferredoxin-type" evidence="4">
    <location>
        <begin position="56"/>
        <end position="85"/>
    </location>
</feature>
<organism evidence="5 6">
    <name type="scientific">Caldanaerobacter subterraneus subsp. pacificus DSM 12653</name>
    <dbReference type="NCBI Taxonomy" id="391606"/>
    <lineage>
        <taxon>Bacteria</taxon>
        <taxon>Bacillati</taxon>
        <taxon>Bacillota</taxon>
        <taxon>Clostridia</taxon>
        <taxon>Thermoanaerobacterales</taxon>
        <taxon>Thermoanaerobacteraceae</taxon>
        <taxon>Caldanaerobacter</taxon>
    </lineage>
</organism>
<evidence type="ECO:0000313" key="6">
    <source>
        <dbReference type="Proteomes" id="UP000010146"/>
    </source>
</evidence>
<evidence type="ECO:0000256" key="3">
    <source>
        <dbReference type="ARBA" id="ARBA00023014"/>
    </source>
</evidence>
<dbReference type="Proteomes" id="UP000010146">
    <property type="component" value="Unassembled WGS sequence"/>
</dbReference>
<reference evidence="5 6" key="1">
    <citation type="submission" date="2008-07" db="EMBL/GenBank/DDBJ databases">
        <authorList>
            <person name="Gonzalez J."/>
            <person name="Sokolova T."/>
            <person name="Ferriera S."/>
            <person name="Johnson J."/>
            <person name="Kravitz S."/>
            <person name="Beeson K."/>
            <person name="Sutton G."/>
            <person name="Rogers Y.-H."/>
            <person name="Friedman R."/>
            <person name="Frazier M."/>
            <person name="Venter J.C."/>
        </authorList>
    </citation>
    <scope>NUCLEOTIDE SEQUENCE [LARGE SCALE GENOMIC DNA]</scope>
    <source>
        <strain evidence="5 6">DSM 12653</strain>
    </source>
</reference>
<dbReference type="Pfam" id="PF00037">
    <property type="entry name" value="Fer4"/>
    <property type="match status" value="1"/>
</dbReference>
<accession>A0A0F5PQ21</accession>
<dbReference type="PROSITE" id="PS51379">
    <property type="entry name" value="4FE4S_FER_2"/>
    <property type="match status" value="1"/>
</dbReference>
<keyword evidence="2" id="KW-0408">Iron</keyword>
<comment type="caution">
    <text evidence="5">The sequence shown here is derived from an EMBL/GenBank/DDBJ whole genome shotgun (WGS) entry which is preliminary data.</text>
</comment>
<dbReference type="Gene3D" id="3.30.70.20">
    <property type="match status" value="1"/>
</dbReference>
<keyword evidence="3" id="KW-0411">Iron-sulfur</keyword>
<name>A0A0F5PQ21_9THEO</name>
<protein>
    <submittedName>
        <fullName evidence="5">4Fe-4S ferredoxin iron-sulfur binding domain-containing protein</fullName>
    </submittedName>
</protein>
<dbReference type="EMBL" id="ABXP02000058">
    <property type="protein sequence ID" value="KKC29944.1"/>
    <property type="molecule type" value="Genomic_DNA"/>
</dbReference>
<gene>
    <name evidence="5" type="ORF">CDSM653_01020</name>
</gene>
<dbReference type="GO" id="GO:0051536">
    <property type="term" value="F:iron-sulfur cluster binding"/>
    <property type="evidence" value="ECO:0007669"/>
    <property type="project" value="UniProtKB-KW"/>
</dbReference>
<evidence type="ECO:0000256" key="1">
    <source>
        <dbReference type="ARBA" id="ARBA00022723"/>
    </source>
</evidence>
<evidence type="ECO:0000313" key="5">
    <source>
        <dbReference type="EMBL" id="KKC29944.1"/>
    </source>
</evidence>
<reference evidence="6" key="3">
    <citation type="submission" date="2015-02" db="EMBL/GenBank/DDBJ databases">
        <title>Genome analysis of three genomes within the thermophilic hydrogenogenic bacterial species Caldanaerobacter subterraneus.</title>
        <authorList>
            <person name="Sant'Anna F.H."/>
            <person name="Lebedinsky A."/>
            <person name="Sokolova T."/>
            <person name="Robb F.T."/>
            <person name="Gonzalez J.M."/>
        </authorList>
    </citation>
    <scope>NUCLEOTIDE SEQUENCE [LARGE SCALE GENOMIC DNA]</scope>
    <source>
        <strain evidence="6">DSM 12653</strain>
    </source>
</reference>
<dbReference type="GO" id="GO:0046872">
    <property type="term" value="F:metal ion binding"/>
    <property type="evidence" value="ECO:0007669"/>
    <property type="project" value="UniProtKB-KW"/>
</dbReference>
<dbReference type="InterPro" id="IPR017900">
    <property type="entry name" value="4Fe4S_Fe_S_CS"/>
</dbReference>
<proteinExistence type="predicted"/>
<dbReference type="SUPFAM" id="SSF54862">
    <property type="entry name" value="4Fe-4S ferredoxins"/>
    <property type="match status" value="1"/>
</dbReference>